<feature type="non-terminal residue" evidence="1">
    <location>
        <position position="180"/>
    </location>
</feature>
<comment type="caution">
    <text evidence="1">The sequence shown here is derived from an EMBL/GenBank/DDBJ whole genome shotgun (WGS) entry which is preliminary data.</text>
</comment>
<protein>
    <submittedName>
        <fullName evidence="1">Uncharacterized protein</fullName>
    </submittedName>
</protein>
<sequence length="180" mass="19385">MKAYNPYEKYGLKRVINAATCLTRLGGSRPHSDVFKAMEDASRAYIQIPALQAWAGEKIAEATGAEAGLPTAGAVNALTLAAAACMMKGTELEGYDPLGPRPPSHMIQRLPMHTEGLKTEFVVQKSDRNTYDHAVECAGGRIVEAGTHEGTKVDELEAVYNPDKTAAFYFTVRGSKKGLP</sequence>
<dbReference type="EMBL" id="BARS01004745">
    <property type="protein sequence ID" value="GAF82868.1"/>
    <property type="molecule type" value="Genomic_DNA"/>
</dbReference>
<reference evidence="1" key="1">
    <citation type="journal article" date="2014" name="Front. Microbiol.">
        <title>High frequency of phylogenetically diverse reductive dehalogenase-homologous genes in deep subseafloor sedimentary metagenomes.</title>
        <authorList>
            <person name="Kawai M."/>
            <person name="Futagami T."/>
            <person name="Toyoda A."/>
            <person name="Takaki Y."/>
            <person name="Nishi S."/>
            <person name="Hori S."/>
            <person name="Arai W."/>
            <person name="Tsubouchi T."/>
            <person name="Morono Y."/>
            <person name="Uchiyama I."/>
            <person name="Ito T."/>
            <person name="Fujiyama A."/>
            <person name="Inagaki F."/>
            <person name="Takami H."/>
        </authorList>
    </citation>
    <scope>NUCLEOTIDE SEQUENCE</scope>
    <source>
        <strain evidence="1">Expedition CK06-06</strain>
    </source>
</reference>
<dbReference type="InterPro" id="IPR015421">
    <property type="entry name" value="PyrdxlP-dep_Trfase_major"/>
</dbReference>
<dbReference type="AlphaFoldDB" id="X0SP45"/>
<gene>
    <name evidence="1" type="ORF">S01H1_09279</name>
</gene>
<dbReference type="InterPro" id="IPR015424">
    <property type="entry name" value="PyrdxlP-dep_Trfase"/>
</dbReference>
<accession>X0SP45</accession>
<proteinExistence type="predicted"/>
<evidence type="ECO:0000313" key="1">
    <source>
        <dbReference type="EMBL" id="GAF82868.1"/>
    </source>
</evidence>
<dbReference type="Gene3D" id="3.40.640.10">
    <property type="entry name" value="Type I PLP-dependent aspartate aminotransferase-like (Major domain)"/>
    <property type="match status" value="1"/>
</dbReference>
<organism evidence="1">
    <name type="scientific">marine sediment metagenome</name>
    <dbReference type="NCBI Taxonomy" id="412755"/>
    <lineage>
        <taxon>unclassified sequences</taxon>
        <taxon>metagenomes</taxon>
        <taxon>ecological metagenomes</taxon>
    </lineage>
</organism>
<dbReference type="SUPFAM" id="SSF53383">
    <property type="entry name" value="PLP-dependent transferases"/>
    <property type="match status" value="1"/>
</dbReference>
<name>X0SP45_9ZZZZ</name>